<evidence type="ECO:0000256" key="3">
    <source>
        <dbReference type="ARBA" id="ARBA00022475"/>
    </source>
</evidence>
<dbReference type="GO" id="GO:0005524">
    <property type="term" value="F:ATP binding"/>
    <property type="evidence" value="ECO:0007669"/>
    <property type="project" value="UniProtKB-KW"/>
</dbReference>
<dbReference type="SMART" id="SM00382">
    <property type="entry name" value="AAA"/>
    <property type="match status" value="1"/>
</dbReference>
<dbReference type="InterPro" id="IPR047641">
    <property type="entry name" value="ABC_transpr_MalK/UgpC-like"/>
</dbReference>
<dbReference type="NCBIfam" id="NF008653">
    <property type="entry name" value="PRK11650.1"/>
    <property type="match status" value="1"/>
</dbReference>
<name>A0A419WIA6_9EURY</name>
<reference evidence="15 16" key="1">
    <citation type="submission" date="2018-09" db="EMBL/GenBank/DDBJ databases">
        <title>Genomic Encyclopedia of Archaeal and Bacterial Type Strains, Phase II (KMG-II): from individual species to whole genera.</title>
        <authorList>
            <person name="Goeker M."/>
        </authorList>
    </citation>
    <scope>NUCLEOTIDE SEQUENCE [LARGE SCALE GENOMIC DNA]</scope>
    <source>
        <strain evidence="15 16">DSM 13151</strain>
    </source>
</reference>
<dbReference type="RefSeq" id="WP_120244479.1">
    <property type="nucleotide sequence ID" value="NZ_RAPO01000002.1"/>
</dbReference>
<feature type="domain" description="ABC transporter" evidence="14">
    <location>
        <begin position="4"/>
        <end position="237"/>
    </location>
</feature>
<comment type="caution">
    <text evidence="15">The sequence shown here is derived from an EMBL/GenBank/DDBJ whole genome shotgun (WGS) entry which is preliminary data.</text>
</comment>
<dbReference type="Gene3D" id="3.40.50.300">
    <property type="entry name" value="P-loop containing nucleotide triphosphate hydrolases"/>
    <property type="match status" value="1"/>
</dbReference>
<comment type="function">
    <text evidence="10">Part of the ABC transporter complex XacGHIJK involved in the uptake of xylose and arabinose. Responsible for energy coupling to the transport system.</text>
</comment>
<dbReference type="GO" id="GO:0008643">
    <property type="term" value="P:carbohydrate transport"/>
    <property type="evidence" value="ECO:0007669"/>
    <property type="project" value="InterPro"/>
</dbReference>
<dbReference type="Gene3D" id="2.40.50.140">
    <property type="entry name" value="Nucleic acid-binding proteins"/>
    <property type="match status" value="1"/>
</dbReference>
<dbReference type="EMBL" id="RAPO01000002">
    <property type="protein sequence ID" value="RKD95180.1"/>
    <property type="molecule type" value="Genomic_DNA"/>
</dbReference>
<dbReference type="InterPro" id="IPR003439">
    <property type="entry name" value="ABC_transporter-like_ATP-bd"/>
</dbReference>
<dbReference type="Pfam" id="PF00005">
    <property type="entry name" value="ABC_tran"/>
    <property type="match status" value="1"/>
</dbReference>
<sequence length="379" mass="41822">MARVRVDSLRKEYDVGTVVAVDDLDLEIEDGEFVTVVGPSGCGKTTTLRMLAGLEEPTDGRIEIGGEDVTDVHAKNRDVAMVFQNYALYPHKTVFENMEFGLRMSTDLEEKERRQRVVETAEMMDIEELLEDRPDELSGGQKQRVALGRAIVREPDVFLFDEPLSNLDAKLRTSMRAEIQRLQDELGITSVYVTHDQHEAMTMGDRIVILNDGKLQQQGEPTEVYENPANEFVAGFIGSPSMNFIDVDVERTGDSLRLVGAEGGFAFDLSTSFLADRGVDLESSRYTLGIRPEKVSIADAGADNSLTATIDVVEPVGSDNYLHLDLGAEFIARVGTDVDLEPGDQVTLTFDEADIHLFDAETGRNVFARERTAPAATPP</sequence>
<protein>
    <recommendedName>
        <fullName evidence="13">ABC-type D-xylose/L-arabinose transporter</fullName>
        <ecNumber evidence="13">7.5.2.13</ecNumber>
    </recommendedName>
</protein>
<dbReference type="PROSITE" id="PS50893">
    <property type="entry name" value="ABC_TRANSPORTER_2"/>
    <property type="match status" value="1"/>
</dbReference>
<dbReference type="FunFam" id="3.40.50.300:FF:000042">
    <property type="entry name" value="Maltose/maltodextrin ABC transporter, ATP-binding protein"/>
    <property type="match status" value="1"/>
</dbReference>
<dbReference type="SUPFAM" id="SSF50331">
    <property type="entry name" value="MOP-like"/>
    <property type="match status" value="1"/>
</dbReference>
<evidence type="ECO:0000256" key="13">
    <source>
        <dbReference type="ARBA" id="ARBA00066315"/>
    </source>
</evidence>
<comment type="catalytic activity">
    <reaction evidence="8">
        <text>D-xylose(out) + ATP + H2O = D-xylose(in) + ADP + phosphate + H(+)</text>
        <dbReference type="Rhea" id="RHEA:29899"/>
        <dbReference type="ChEBI" id="CHEBI:15377"/>
        <dbReference type="ChEBI" id="CHEBI:15378"/>
        <dbReference type="ChEBI" id="CHEBI:30616"/>
        <dbReference type="ChEBI" id="CHEBI:43474"/>
        <dbReference type="ChEBI" id="CHEBI:53455"/>
        <dbReference type="ChEBI" id="CHEBI:456216"/>
        <dbReference type="EC" id="7.5.2.13"/>
    </reaction>
    <physiologicalReaction direction="left-to-right" evidence="8">
        <dbReference type="Rhea" id="RHEA:29900"/>
    </physiologicalReaction>
</comment>
<gene>
    <name evidence="15" type="ORF">ATJ93_2032</name>
</gene>
<keyword evidence="6" id="KW-1278">Translocase</keyword>
<evidence type="ECO:0000256" key="11">
    <source>
        <dbReference type="ARBA" id="ARBA00061029"/>
    </source>
</evidence>
<dbReference type="PANTHER" id="PTHR43875:SF15">
    <property type="entry name" value="TREHALOSE IMPORT ATP-BINDING PROTEIN SUGC"/>
    <property type="match status" value="1"/>
</dbReference>
<evidence type="ECO:0000256" key="1">
    <source>
        <dbReference type="ARBA" id="ARBA00004202"/>
    </source>
</evidence>
<evidence type="ECO:0000259" key="14">
    <source>
        <dbReference type="PROSITE" id="PS50893"/>
    </source>
</evidence>
<dbReference type="AlphaFoldDB" id="A0A419WIA6"/>
<dbReference type="OrthoDB" id="18368at2157"/>
<evidence type="ECO:0000256" key="9">
    <source>
        <dbReference type="ARBA" id="ARBA00051890"/>
    </source>
</evidence>
<dbReference type="InterPro" id="IPR003593">
    <property type="entry name" value="AAA+_ATPase"/>
</dbReference>
<dbReference type="InterPro" id="IPR012340">
    <property type="entry name" value="NA-bd_OB-fold"/>
</dbReference>
<dbReference type="PANTHER" id="PTHR43875">
    <property type="entry name" value="MALTODEXTRIN IMPORT ATP-BINDING PROTEIN MSMX"/>
    <property type="match status" value="1"/>
</dbReference>
<dbReference type="SUPFAM" id="SSF52540">
    <property type="entry name" value="P-loop containing nucleoside triphosphate hydrolases"/>
    <property type="match status" value="1"/>
</dbReference>
<keyword evidence="16" id="KW-1185">Reference proteome</keyword>
<dbReference type="EC" id="7.5.2.13" evidence="13"/>
<evidence type="ECO:0000313" key="15">
    <source>
        <dbReference type="EMBL" id="RKD95180.1"/>
    </source>
</evidence>
<organism evidence="15 16">
    <name type="scientific">Halopiger aswanensis</name>
    <dbReference type="NCBI Taxonomy" id="148449"/>
    <lineage>
        <taxon>Archaea</taxon>
        <taxon>Methanobacteriati</taxon>
        <taxon>Methanobacteriota</taxon>
        <taxon>Stenosarchaea group</taxon>
        <taxon>Halobacteria</taxon>
        <taxon>Halobacteriales</taxon>
        <taxon>Natrialbaceae</taxon>
        <taxon>Halopiger</taxon>
    </lineage>
</organism>
<dbReference type="CDD" id="cd03301">
    <property type="entry name" value="ABC_MalK_N"/>
    <property type="match status" value="1"/>
</dbReference>
<keyword evidence="5 15" id="KW-0067">ATP-binding</keyword>
<dbReference type="PROSITE" id="PS00211">
    <property type="entry name" value="ABC_TRANSPORTER_1"/>
    <property type="match status" value="1"/>
</dbReference>
<dbReference type="GO" id="GO:0016887">
    <property type="term" value="F:ATP hydrolysis activity"/>
    <property type="evidence" value="ECO:0007669"/>
    <property type="project" value="InterPro"/>
</dbReference>
<evidence type="ECO:0000256" key="12">
    <source>
        <dbReference type="ARBA" id="ARBA00065962"/>
    </source>
</evidence>
<dbReference type="InterPro" id="IPR015855">
    <property type="entry name" value="ABC_transpr_MalK-like"/>
</dbReference>
<dbReference type="GO" id="GO:0140359">
    <property type="term" value="F:ABC-type transporter activity"/>
    <property type="evidence" value="ECO:0007669"/>
    <property type="project" value="InterPro"/>
</dbReference>
<comment type="similarity">
    <text evidence="11">Belongs to the ABC transporter superfamily. Carbohydrate uptake transporter-1 (CUT1) (TC 3.A.1.1) family.</text>
</comment>
<comment type="catalytic activity">
    <reaction evidence="9">
        <text>L-arabinose(out) + ATP + H2O = L-arabinose(in) + ADP + phosphate + H(+)</text>
        <dbReference type="Rhea" id="RHEA:30007"/>
        <dbReference type="ChEBI" id="CHEBI:15377"/>
        <dbReference type="ChEBI" id="CHEBI:15378"/>
        <dbReference type="ChEBI" id="CHEBI:17535"/>
        <dbReference type="ChEBI" id="CHEBI:30616"/>
        <dbReference type="ChEBI" id="CHEBI:43474"/>
        <dbReference type="ChEBI" id="CHEBI:456216"/>
        <dbReference type="EC" id="7.5.2.13"/>
    </reaction>
    <physiologicalReaction direction="left-to-right" evidence="9">
        <dbReference type="Rhea" id="RHEA:30008"/>
    </physiologicalReaction>
</comment>
<dbReference type="Gene3D" id="2.40.50.100">
    <property type="match status" value="1"/>
</dbReference>
<dbReference type="GO" id="GO:0055052">
    <property type="term" value="C:ATP-binding cassette (ABC) transporter complex, substrate-binding subunit-containing"/>
    <property type="evidence" value="ECO:0007669"/>
    <property type="project" value="TreeGrafter"/>
</dbReference>
<evidence type="ECO:0000256" key="8">
    <source>
        <dbReference type="ARBA" id="ARBA00050355"/>
    </source>
</evidence>
<dbReference type="InterPro" id="IPR013611">
    <property type="entry name" value="Transp-assoc_OB_typ2"/>
</dbReference>
<dbReference type="Pfam" id="PF08402">
    <property type="entry name" value="TOBE_2"/>
    <property type="match status" value="1"/>
</dbReference>
<dbReference type="Proteomes" id="UP000283805">
    <property type="component" value="Unassembled WGS sequence"/>
</dbReference>
<evidence type="ECO:0000256" key="6">
    <source>
        <dbReference type="ARBA" id="ARBA00022967"/>
    </source>
</evidence>
<evidence type="ECO:0000256" key="2">
    <source>
        <dbReference type="ARBA" id="ARBA00022448"/>
    </source>
</evidence>
<evidence type="ECO:0000256" key="10">
    <source>
        <dbReference type="ARBA" id="ARBA00053454"/>
    </source>
</evidence>
<keyword evidence="3" id="KW-1003">Cell membrane</keyword>
<evidence type="ECO:0000256" key="7">
    <source>
        <dbReference type="ARBA" id="ARBA00023136"/>
    </source>
</evidence>
<keyword evidence="7" id="KW-0472">Membrane</keyword>
<proteinExistence type="inferred from homology"/>
<keyword evidence="2" id="KW-0813">Transport</keyword>
<evidence type="ECO:0000313" key="16">
    <source>
        <dbReference type="Proteomes" id="UP000283805"/>
    </source>
</evidence>
<evidence type="ECO:0000256" key="5">
    <source>
        <dbReference type="ARBA" id="ARBA00022840"/>
    </source>
</evidence>
<dbReference type="InterPro" id="IPR008995">
    <property type="entry name" value="Mo/tungstate-bd_C_term_dom"/>
</dbReference>
<comment type="subcellular location">
    <subcellularLocation>
        <location evidence="1">Cell membrane</location>
        <topology evidence="1">Peripheral membrane protein</topology>
    </subcellularLocation>
</comment>
<accession>A0A419WIA6</accession>
<dbReference type="InterPro" id="IPR017871">
    <property type="entry name" value="ABC_transporter-like_CS"/>
</dbReference>
<evidence type="ECO:0000256" key="4">
    <source>
        <dbReference type="ARBA" id="ARBA00022741"/>
    </source>
</evidence>
<comment type="subunit">
    <text evidence="12">The complex is composed of two ATP-binding proteins (XacJ and XacK), two transmembrane proteins (XacH and XacI) and a solute-binding protein (XacG).</text>
</comment>
<keyword evidence="4" id="KW-0547">Nucleotide-binding</keyword>
<dbReference type="InterPro" id="IPR027417">
    <property type="entry name" value="P-loop_NTPase"/>
</dbReference>